<keyword evidence="1 3" id="KW-0210">Decarboxylase</keyword>
<comment type="caution">
    <text evidence="3">Lacks conserved residue(s) required for the propagation of feature annotation.</text>
</comment>
<keyword evidence="3 4" id="KW-0288">FMN</keyword>
<dbReference type="GO" id="GO:0071513">
    <property type="term" value="C:phosphopantothenoylcysteine decarboxylase complex"/>
    <property type="evidence" value="ECO:0007669"/>
    <property type="project" value="TreeGrafter"/>
</dbReference>
<feature type="binding site" evidence="3">
    <location>
        <position position="347"/>
    </location>
    <ligand>
        <name>CTP</name>
        <dbReference type="ChEBI" id="CHEBI:37563"/>
    </ligand>
</feature>
<feature type="domain" description="DNA/pantothenate metabolism flavoprotein C-terminal" evidence="6">
    <location>
        <begin position="192"/>
        <end position="404"/>
    </location>
</feature>
<dbReference type="Pfam" id="PF02441">
    <property type="entry name" value="Flavoprotein"/>
    <property type="match status" value="1"/>
</dbReference>
<dbReference type="Proteomes" id="UP000494245">
    <property type="component" value="Unassembled WGS sequence"/>
</dbReference>
<comment type="catalytic activity">
    <reaction evidence="3 4">
        <text>N-[(R)-4-phosphopantothenoyl]-L-cysteine + H(+) = (R)-4'-phosphopantetheine + CO2</text>
        <dbReference type="Rhea" id="RHEA:16793"/>
        <dbReference type="ChEBI" id="CHEBI:15378"/>
        <dbReference type="ChEBI" id="CHEBI:16526"/>
        <dbReference type="ChEBI" id="CHEBI:59458"/>
        <dbReference type="ChEBI" id="CHEBI:61723"/>
        <dbReference type="EC" id="4.1.1.36"/>
    </reaction>
</comment>
<feature type="active site" description="Proton donor" evidence="3">
    <location>
        <position position="165"/>
    </location>
</feature>
<dbReference type="EMBL" id="BLTE01000016">
    <property type="protein sequence ID" value="GFK95367.1"/>
    <property type="molecule type" value="Genomic_DNA"/>
</dbReference>
<keyword evidence="3 4" id="KW-0436">Ligase</keyword>
<dbReference type="GO" id="GO:0004632">
    <property type="term" value="F:phosphopantothenate--cysteine ligase activity"/>
    <property type="evidence" value="ECO:0007669"/>
    <property type="project" value="UniProtKB-UniRule"/>
</dbReference>
<feature type="region of interest" description="Phosphopantothenoylcysteine decarboxylase" evidence="3">
    <location>
        <begin position="1"/>
        <end position="196"/>
    </location>
</feature>
<feature type="region of interest" description="Phosphopantothenate--cysteine ligase" evidence="3">
    <location>
        <begin position="197"/>
        <end position="408"/>
    </location>
</feature>
<evidence type="ECO:0000313" key="7">
    <source>
        <dbReference type="EMBL" id="GFK95367.1"/>
    </source>
</evidence>
<feature type="binding site" evidence="3">
    <location>
        <position position="295"/>
    </location>
    <ligand>
        <name>CTP</name>
        <dbReference type="ChEBI" id="CHEBI:37563"/>
    </ligand>
</feature>
<evidence type="ECO:0000256" key="3">
    <source>
        <dbReference type="HAMAP-Rule" id="MF_02225"/>
    </source>
</evidence>
<evidence type="ECO:0000313" key="8">
    <source>
        <dbReference type="Proteomes" id="UP000494245"/>
    </source>
</evidence>
<keyword evidence="8" id="KW-1185">Reference proteome</keyword>
<dbReference type="SUPFAM" id="SSF52507">
    <property type="entry name" value="Homo-oligomeric flavin-containing Cys decarboxylases, HFCD"/>
    <property type="match status" value="1"/>
</dbReference>
<dbReference type="Gene3D" id="3.40.50.10300">
    <property type="entry name" value="CoaB-like"/>
    <property type="match status" value="1"/>
</dbReference>
<dbReference type="InterPro" id="IPR035929">
    <property type="entry name" value="CoaB-like_sf"/>
</dbReference>
<dbReference type="InterPro" id="IPR003382">
    <property type="entry name" value="Flavoprotein"/>
</dbReference>
<dbReference type="UniPathway" id="UPA00241">
    <property type="reaction ID" value="UER00353"/>
</dbReference>
<gene>
    <name evidence="3 7" type="primary">coaBC</name>
    <name evidence="7" type="ORF">NNJEOMEG_03229</name>
</gene>
<comment type="pathway">
    <text evidence="3 4">Cofactor biosynthesis; coenzyme A biosynthesis; CoA from (R)-pantothenate: step 3/5.</text>
</comment>
<dbReference type="GO" id="GO:0010181">
    <property type="term" value="F:FMN binding"/>
    <property type="evidence" value="ECO:0007669"/>
    <property type="project" value="UniProtKB-UniRule"/>
</dbReference>
<organism evidence="7 8">
    <name type="scientific">Fundidesulfovibrio magnetotacticus</name>
    <dbReference type="NCBI Taxonomy" id="2730080"/>
    <lineage>
        <taxon>Bacteria</taxon>
        <taxon>Pseudomonadati</taxon>
        <taxon>Thermodesulfobacteriota</taxon>
        <taxon>Desulfovibrionia</taxon>
        <taxon>Desulfovibrionales</taxon>
        <taxon>Desulfovibrionaceae</taxon>
        <taxon>Fundidesulfovibrio</taxon>
    </lineage>
</organism>
<keyword evidence="3" id="KW-0479">Metal-binding</keyword>
<accession>A0A6V8M0H3</accession>
<dbReference type="PANTHER" id="PTHR14359:SF6">
    <property type="entry name" value="PHOSPHOPANTOTHENOYLCYSTEINE DECARBOXYLASE"/>
    <property type="match status" value="1"/>
</dbReference>
<feature type="binding site" evidence="3">
    <location>
        <position position="351"/>
    </location>
    <ligand>
        <name>CTP</name>
        <dbReference type="ChEBI" id="CHEBI:37563"/>
    </ligand>
</feature>
<evidence type="ECO:0000256" key="1">
    <source>
        <dbReference type="ARBA" id="ARBA00022793"/>
    </source>
</evidence>
<keyword evidence="3 4" id="KW-0285">Flavoprotein</keyword>
<evidence type="ECO:0000259" key="5">
    <source>
        <dbReference type="Pfam" id="PF02441"/>
    </source>
</evidence>
<keyword evidence="3" id="KW-0460">Magnesium</keyword>
<dbReference type="EC" id="4.1.1.36" evidence="3"/>
<dbReference type="PANTHER" id="PTHR14359">
    <property type="entry name" value="HOMO-OLIGOMERIC FLAVIN CONTAINING CYS DECARBOXYLASE FAMILY"/>
    <property type="match status" value="1"/>
</dbReference>
<evidence type="ECO:0000259" key="6">
    <source>
        <dbReference type="Pfam" id="PF04127"/>
    </source>
</evidence>
<comment type="function">
    <text evidence="4">Catalyzes two steps in the biosynthesis of coenzyme A. In the first step cysteine is conjugated to 4'-phosphopantothenate to form 4-phosphopantothenoylcysteine, in the latter compound is decarboxylated to form 4'-phosphopantotheine.</text>
</comment>
<dbReference type="InterPro" id="IPR036551">
    <property type="entry name" value="Flavin_trans-like"/>
</dbReference>
<name>A0A6V8M0H3_9BACT</name>
<comment type="similarity">
    <text evidence="3 4">In the N-terminal section; belongs to the HFCD (homo-oligomeric flavin containing Cys decarboxylase) superfamily.</text>
</comment>
<comment type="cofactor">
    <cofactor evidence="3">
        <name>FMN</name>
        <dbReference type="ChEBI" id="CHEBI:58210"/>
    </cofactor>
    <text evidence="3">Binds 1 FMN per subunit.</text>
</comment>
<comment type="catalytic activity">
    <reaction evidence="3 4">
        <text>(R)-4'-phosphopantothenate + L-cysteine + CTP = N-[(R)-4-phosphopantothenoyl]-L-cysteine + CMP + diphosphate + H(+)</text>
        <dbReference type="Rhea" id="RHEA:19397"/>
        <dbReference type="ChEBI" id="CHEBI:10986"/>
        <dbReference type="ChEBI" id="CHEBI:15378"/>
        <dbReference type="ChEBI" id="CHEBI:33019"/>
        <dbReference type="ChEBI" id="CHEBI:35235"/>
        <dbReference type="ChEBI" id="CHEBI:37563"/>
        <dbReference type="ChEBI" id="CHEBI:59458"/>
        <dbReference type="ChEBI" id="CHEBI:60377"/>
        <dbReference type="EC" id="6.3.2.5"/>
    </reaction>
</comment>
<proteinExistence type="inferred from homology"/>
<reference evidence="7 8" key="1">
    <citation type="submission" date="2020-04" db="EMBL/GenBank/DDBJ databases">
        <authorList>
            <consortium name="Desulfovibrio sp. FSS-1 genome sequencing consortium"/>
            <person name="Shimoshige H."/>
            <person name="Kobayashi H."/>
            <person name="Maekawa T."/>
        </authorList>
    </citation>
    <scope>NUCLEOTIDE SEQUENCE [LARGE SCALE GENOMIC DNA]</scope>
    <source>
        <strain evidence="7 8">SIID29052-01</strain>
    </source>
</reference>
<dbReference type="NCBIfam" id="TIGR00521">
    <property type="entry name" value="coaBC_dfp"/>
    <property type="match status" value="1"/>
</dbReference>
<protein>
    <recommendedName>
        <fullName evidence="3">Coenzyme A biosynthesis bifunctional protein CoaBC</fullName>
    </recommendedName>
    <alternativeName>
        <fullName evidence="3">DNA/pantothenate metabolism flavoprotein</fullName>
    </alternativeName>
    <alternativeName>
        <fullName evidence="3">Phosphopantothenoylcysteine synthetase/decarboxylase</fullName>
        <shortName evidence="3">PPCS-PPCDC</shortName>
    </alternativeName>
    <domain>
        <recommendedName>
            <fullName evidence="3">Phosphopantothenoylcysteine decarboxylase</fullName>
            <shortName evidence="3">PPC decarboxylase</shortName>
            <shortName evidence="3">PPC-DC</shortName>
            <ecNumber evidence="3">4.1.1.36</ecNumber>
        </recommendedName>
        <alternativeName>
            <fullName evidence="3">CoaC</fullName>
        </alternativeName>
    </domain>
    <domain>
        <recommendedName>
            <fullName evidence="3">Phosphopantothenate--cysteine ligase</fullName>
            <ecNumber evidence="3">6.3.2.5</ecNumber>
        </recommendedName>
        <alternativeName>
            <fullName evidence="3">CoaB</fullName>
        </alternativeName>
        <alternativeName>
            <fullName evidence="3">Phosphopantothenoylcysteine synthetase</fullName>
            <shortName evidence="3">PPC synthetase</shortName>
            <shortName evidence="3">PPC-S</shortName>
        </alternativeName>
    </domain>
</protein>
<dbReference type="GO" id="GO:0015937">
    <property type="term" value="P:coenzyme A biosynthetic process"/>
    <property type="evidence" value="ECO:0007669"/>
    <property type="project" value="UniProtKB-UniRule"/>
</dbReference>
<dbReference type="SUPFAM" id="SSF102645">
    <property type="entry name" value="CoaB-like"/>
    <property type="match status" value="1"/>
</dbReference>
<keyword evidence="2 3" id="KW-0456">Lyase</keyword>
<dbReference type="GO" id="GO:0004633">
    <property type="term" value="F:phosphopantothenoylcysteine decarboxylase activity"/>
    <property type="evidence" value="ECO:0007669"/>
    <property type="project" value="UniProtKB-UniRule"/>
</dbReference>
<feature type="binding site" evidence="3">
    <location>
        <position position="333"/>
    </location>
    <ligand>
        <name>CTP</name>
        <dbReference type="ChEBI" id="CHEBI:37563"/>
    </ligand>
</feature>
<dbReference type="AlphaFoldDB" id="A0A6V8M0H3"/>
<dbReference type="InterPro" id="IPR007085">
    <property type="entry name" value="DNA/pantothenate-metab_flavo_C"/>
</dbReference>
<dbReference type="GO" id="GO:0046872">
    <property type="term" value="F:metal ion binding"/>
    <property type="evidence" value="ECO:0007669"/>
    <property type="project" value="UniProtKB-KW"/>
</dbReference>
<dbReference type="InterPro" id="IPR005252">
    <property type="entry name" value="CoaBC"/>
</dbReference>
<evidence type="ECO:0000256" key="2">
    <source>
        <dbReference type="ARBA" id="ARBA00023239"/>
    </source>
</evidence>
<feature type="binding site" evidence="3">
    <location>
        <position position="285"/>
    </location>
    <ligand>
        <name>CTP</name>
        <dbReference type="ChEBI" id="CHEBI:37563"/>
    </ligand>
</feature>
<sequence length="408" mass="44067">MLPEHLRFSVHNGERVHLGITGSVAAYKAVELLRMLQELELQVSVTLTEAAARFVTPLTFQALDASPVYHGMWDGAESAFGHLEPAQEARCLLVAPATANTLAKMAHGIADDLLSTQALAFTGPVVVAPAMNPRLWDAPATQENLATLRGRGVRVLEPCSGRMACGEKGKGRLTDLRDIVAHCLKALTVQDMAGTQVLVSLGPTREFFDPARYWSNPSTGIMGGALAMAAWMRGAQVSVVHGPVDIWLPPAVSYTAVNTAREMFTACTDLWPAQDVGIMTAAVSDFSPVPHGPEKFKKRSLNSGEFTVPFAVNPDILRTLGHTKTTGQKLIGFCAETRDLAGYAAFKLKEKRCDLMVANSIASPGSGFGSPTNAVTVLDAHNRLEEWPVLPKAEVAWRLLEWLVHILR</sequence>
<comment type="pathway">
    <text evidence="3 4">Cofactor biosynthesis; coenzyme A biosynthesis; CoA from (R)-pantothenate: step 2/5.</text>
</comment>
<comment type="function">
    <text evidence="3">Catalyzes two sequential steps in the biosynthesis of coenzyme A. In the first step cysteine is conjugated to 4'-phosphopantothenate to form 4-phosphopantothenoylcysteine. In the second step the latter compound is decarboxylated to form 4'-phosphopantotheine.</text>
</comment>
<dbReference type="Pfam" id="PF04127">
    <property type="entry name" value="DFP"/>
    <property type="match status" value="1"/>
</dbReference>
<dbReference type="EC" id="6.3.2.5" evidence="3"/>
<comment type="cofactor">
    <cofactor evidence="3">
        <name>Mg(2+)</name>
        <dbReference type="ChEBI" id="CHEBI:18420"/>
    </cofactor>
</comment>
<reference evidence="7 8" key="2">
    <citation type="submission" date="2020-05" db="EMBL/GenBank/DDBJ databases">
        <title>Draft genome sequence of Desulfovibrio sp. strainFSS-1.</title>
        <authorList>
            <person name="Shimoshige H."/>
            <person name="Kobayashi H."/>
            <person name="Maekawa T."/>
        </authorList>
    </citation>
    <scope>NUCLEOTIDE SEQUENCE [LARGE SCALE GENOMIC DNA]</scope>
    <source>
        <strain evidence="7 8">SIID29052-01</strain>
    </source>
</reference>
<dbReference type="Gene3D" id="3.40.50.1950">
    <property type="entry name" value="Flavin prenyltransferase-like"/>
    <property type="match status" value="1"/>
</dbReference>
<feature type="binding site" evidence="3">
    <location>
        <begin position="314"/>
        <end position="317"/>
    </location>
    <ligand>
        <name>CTP</name>
        <dbReference type="ChEBI" id="CHEBI:37563"/>
    </ligand>
</feature>
<feature type="domain" description="Flavoprotein" evidence="5">
    <location>
        <begin position="15"/>
        <end position="186"/>
    </location>
</feature>
<dbReference type="HAMAP" id="MF_02225">
    <property type="entry name" value="CoaBC"/>
    <property type="match status" value="1"/>
</dbReference>
<keyword evidence="3" id="KW-0511">Multifunctional enzyme</keyword>
<dbReference type="GO" id="GO:0015941">
    <property type="term" value="P:pantothenate catabolic process"/>
    <property type="evidence" value="ECO:0007669"/>
    <property type="project" value="InterPro"/>
</dbReference>
<comment type="caution">
    <text evidence="7">The sequence shown here is derived from an EMBL/GenBank/DDBJ whole genome shotgun (WGS) entry which is preliminary data.</text>
</comment>
<comment type="similarity">
    <text evidence="3 4">In the C-terminal section; belongs to the PPC synthetase family.</text>
</comment>
<evidence type="ECO:0000256" key="4">
    <source>
        <dbReference type="RuleBase" id="RU364078"/>
    </source>
</evidence>